<accession>A0A397HKH8</accession>
<evidence type="ECO:0000313" key="2">
    <source>
        <dbReference type="Proteomes" id="UP000266861"/>
    </source>
</evidence>
<dbReference type="EMBL" id="PQFF01000301">
    <property type="protein sequence ID" value="RHZ63477.1"/>
    <property type="molecule type" value="Genomic_DNA"/>
</dbReference>
<proteinExistence type="predicted"/>
<protein>
    <submittedName>
        <fullName evidence="1">Uncharacterized protein</fullName>
    </submittedName>
</protein>
<reference evidence="1 2" key="1">
    <citation type="submission" date="2018-08" db="EMBL/GenBank/DDBJ databases">
        <title>Genome and evolution of the arbuscular mycorrhizal fungus Diversispora epigaea (formerly Glomus versiforme) and its bacterial endosymbionts.</title>
        <authorList>
            <person name="Sun X."/>
            <person name="Fei Z."/>
            <person name="Harrison M."/>
        </authorList>
    </citation>
    <scope>NUCLEOTIDE SEQUENCE [LARGE SCALE GENOMIC DNA]</scope>
    <source>
        <strain evidence="1 2">IT104</strain>
    </source>
</reference>
<gene>
    <name evidence="1" type="ORF">Glove_329g38</name>
</gene>
<keyword evidence="2" id="KW-1185">Reference proteome</keyword>
<dbReference type="Proteomes" id="UP000266861">
    <property type="component" value="Unassembled WGS sequence"/>
</dbReference>
<evidence type="ECO:0000313" key="1">
    <source>
        <dbReference type="EMBL" id="RHZ63477.1"/>
    </source>
</evidence>
<organism evidence="1 2">
    <name type="scientific">Diversispora epigaea</name>
    <dbReference type="NCBI Taxonomy" id="1348612"/>
    <lineage>
        <taxon>Eukaryota</taxon>
        <taxon>Fungi</taxon>
        <taxon>Fungi incertae sedis</taxon>
        <taxon>Mucoromycota</taxon>
        <taxon>Glomeromycotina</taxon>
        <taxon>Glomeromycetes</taxon>
        <taxon>Diversisporales</taxon>
        <taxon>Diversisporaceae</taxon>
        <taxon>Diversispora</taxon>
    </lineage>
</organism>
<dbReference type="AlphaFoldDB" id="A0A397HKH8"/>
<comment type="caution">
    <text evidence="1">The sequence shown here is derived from an EMBL/GenBank/DDBJ whole genome shotgun (WGS) entry which is preliminary data.</text>
</comment>
<name>A0A397HKH8_9GLOM</name>
<sequence length="249" mass="29961">MAELNTNTNSITAKDIEKALLEVLNTAIRRKFKIDSKFVKDHLSYVTRLQSTKEPEKQLTPDETSYNRRIEYIYGHYSGELREKLEKLYKLYYELSRAEEKDEISEIDANEIIKGLLKIMSKYYNYESMEEEHREFASEYGWRKEWECCYFTDWDDWLYLFDEIKDYWNKKEVRQWREKTLQKFVYNLPNIKNPEALLQGFINSNVFTLVEIVSLIKEKDLLNIAYDIWGKDECPPSYESDSEESTNNT</sequence>